<dbReference type="AlphaFoldDB" id="A0A6J6Q6V3"/>
<dbReference type="InterPro" id="IPR006075">
    <property type="entry name" value="Asn/Gln-tRNA_Trfase_suB/E_cat"/>
</dbReference>
<evidence type="ECO:0000256" key="5">
    <source>
        <dbReference type="ARBA" id="ARBA00022917"/>
    </source>
</evidence>
<dbReference type="GO" id="GO:0070681">
    <property type="term" value="P:glutaminyl-tRNAGln biosynthesis via transamidation"/>
    <property type="evidence" value="ECO:0007669"/>
    <property type="project" value="TreeGrafter"/>
</dbReference>
<protein>
    <submittedName>
        <fullName evidence="11">Unannotated protein</fullName>
    </submittedName>
</protein>
<evidence type="ECO:0000259" key="7">
    <source>
        <dbReference type="SMART" id="SM00845"/>
    </source>
</evidence>
<name>A0A6J6Q6V3_9ZZZZ</name>
<dbReference type="NCBIfam" id="NF004012">
    <property type="entry name" value="PRK05477.1-2"/>
    <property type="match status" value="1"/>
</dbReference>
<keyword evidence="5" id="KW-0648">Protein biosynthesis</keyword>
<dbReference type="EMBL" id="CAESAL010000031">
    <property type="protein sequence ID" value="CAB4341629.1"/>
    <property type="molecule type" value="Genomic_DNA"/>
</dbReference>
<evidence type="ECO:0000256" key="2">
    <source>
        <dbReference type="ARBA" id="ARBA00022598"/>
    </source>
</evidence>
<dbReference type="InterPro" id="IPR017959">
    <property type="entry name" value="Asn/Gln-tRNA_amidoTrfase_suB/E"/>
</dbReference>
<dbReference type="EMBL" id="CAFBRD010000009">
    <property type="protein sequence ID" value="CAB5074355.1"/>
    <property type="molecule type" value="Genomic_DNA"/>
</dbReference>
<dbReference type="EMBL" id="CAEZXY010000024">
    <property type="protein sequence ID" value="CAB4704935.1"/>
    <property type="molecule type" value="Genomic_DNA"/>
</dbReference>
<proteinExistence type="inferred from homology"/>
<dbReference type="GO" id="GO:0050567">
    <property type="term" value="F:glutaminyl-tRNA synthase (glutamine-hydrolyzing) activity"/>
    <property type="evidence" value="ECO:0007669"/>
    <property type="project" value="TreeGrafter"/>
</dbReference>
<keyword evidence="4" id="KW-0067">ATP-binding</keyword>
<keyword evidence="2" id="KW-0436">Ligase</keyword>
<dbReference type="EMBL" id="CAEUNJ010000005">
    <property type="protein sequence ID" value="CAB4370413.1"/>
    <property type="molecule type" value="Genomic_DNA"/>
</dbReference>
<dbReference type="SUPFAM" id="SSF55931">
    <property type="entry name" value="Glutamine synthetase/guanido kinase"/>
    <property type="match status" value="1"/>
</dbReference>
<evidence type="ECO:0000256" key="4">
    <source>
        <dbReference type="ARBA" id="ARBA00022840"/>
    </source>
</evidence>
<evidence type="ECO:0000313" key="14">
    <source>
        <dbReference type="EMBL" id="CAB4989230.1"/>
    </source>
</evidence>
<dbReference type="EMBL" id="CAFBOK010000140">
    <property type="protein sequence ID" value="CAB4989230.1"/>
    <property type="molecule type" value="Genomic_DNA"/>
</dbReference>
<dbReference type="InterPro" id="IPR014746">
    <property type="entry name" value="Gln_synth/guanido_kin_cat_dom"/>
</dbReference>
<evidence type="ECO:0000313" key="8">
    <source>
        <dbReference type="EMBL" id="CAB4341629.1"/>
    </source>
</evidence>
<dbReference type="NCBIfam" id="TIGR00133">
    <property type="entry name" value="gatB"/>
    <property type="match status" value="1"/>
</dbReference>
<accession>A0A6J6Q6V3</accession>
<dbReference type="PANTHER" id="PTHR11659">
    <property type="entry name" value="GLUTAMYL-TRNA GLN AMIDOTRANSFERASE SUBUNIT B MITOCHONDRIAL AND PROKARYOTIC PET112-RELATED"/>
    <property type="match status" value="1"/>
</dbReference>
<dbReference type="GO" id="GO:0005524">
    <property type="term" value="F:ATP binding"/>
    <property type="evidence" value="ECO:0007669"/>
    <property type="project" value="UniProtKB-KW"/>
</dbReference>
<evidence type="ECO:0000256" key="6">
    <source>
        <dbReference type="ARBA" id="ARBA00047913"/>
    </source>
</evidence>
<dbReference type="PANTHER" id="PTHR11659:SF0">
    <property type="entry name" value="GLUTAMYL-TRNA(GLN) AMIDOTRANSFERASE SUBUNIT B, MITOCHONDRIAL"/>
    <property type="match status" value="1"/>
</dbReference>
<sequence length="497" mass="53764">MTLTHEPIEGEHFIVVSETTGNEWEIVVGLEVHCELATVTKLFCGCPNMFGDEPNTNVCPVCLGLPGSLPVLNENVVELAMRLGRALQCSVEPSVFARKNYFYPDMPKDYQVTQFDRPINADGWLDLPDGTRVGIERAHIEEDTGKNSHAGGSGRIHGADYSLVDYNRAGVPLVEIVGRPHIRHPEQAKTYIDELRAILLTTGASDAKMEEGSLRVDANVSVRRVGDSELGTRCEVKNLNSLRSLGRAIEYEARRQVDLLETGERIKQETRHWDEGAGRTRAGRSKEEAEDYRYFQEPDLVPLVPSAEWIAAIDAAMPPLPAARRDALALASGLGVTESSVVIAVQRDLDQLALAAIAAGGDGKRVLTHVEHNLSGEGSAELGPDAFAQLVGLELGGQLTATQAKTVLAEMVVSGRAPDVIAAELGFEAMDSSELEGIVDGLIAESPEEWSDFCTGDDKKRAKLQGFFTGKIMKATKGQADGKAVAALLESRRAESL</sequence>
<reference evidence="11" key="1">
    <citation type="submission" date="2020-05" db="EMBL/GenBank/DDBJ databases">
        <authorList>
            <person name="Chiriac C."/>
            <person name="Salcher M."/>
            <person name="Ghai R."/>
            <person name="Kavagutti S V."/>
        </authorList>
    </citation>
    <scope>NUCLEOTIDE SEQUENCE</scope>
</reference>
<evidence type="ECO:0000313" key="11">
    <source>
        <dbReference type="EMBL" id="CAB4704935.1"/>
    </source>
</evidence>
<dbReference type="InterPro" id="IPR004413">
    <property type="entry name" value="GatB"/>
</dbReference>
<dbReference type="InterPro" id="IPR018027">
    <property type="entry name" value="Asn/Gln_amidotransferase"/>
</dbReference>
<dbReference type="InterPro" id="IPR003789">
    <property type="entry name" value="Asn/Gln_tRNA_amidoTrase-B-like"/>
</dbReference>
<dbReference type="Gene3D" id="1.10.10.410">
    <property type="match status" value="1"/>
</dbReference>
<dbReference type="EMBL" id="CAFAAD010000013">
    <property type="protein sequence ID" value="CAB4784341.1"/>
    <property type="molecule type" value="Genomic_DNA"/>
</dbReference>
<evidence type="ECO:0000256" key="1">
    <source>
        <dbReference type="ARBA" id="ARBA00005306"/>
    </source>
</evidence>
<evidence type="ECO:0000313" key="9">
    <source>
        <dbReference type="EMBL" id="CAB4370413.1"/>
    </source>
</evidence>
<dbReference type="SUPFAM" id="SSF89095">
    <property type="entry name" value="GatB/YqeY motif"/>
    <property type="match status" value="1"/>
</dbReference>
<feature type="domain" description="Asn/Gln amidotransferase" evidence="7">
    <location>
        <begin position="351"/>
        <end position="493"/>
    </location>
</feature>
<dbReference type="NCBIfam" id="NF004014">
    <property type="entry name" value="PRK05477.1-4"/>
    <property type="match status" value="1"/>
</dbReference>
<evidence type="ECO:0000313" key="10">
    <source>
        <dbReference type="EMBL" id="CAB4579987.1"/>
    </source>
</evidence>
<dbReference type="EMBL" id="CAFBNJ010000007">
    <property type="protein sequence ID" value="CAB4941840.1"/>
    <property type="molecule type" value="Genomic_DNA"/>
</dbReference>
<evidence type="ECO:0000313" key="15">
    <source>
        <dbReference type="EMBL" id="CAB5074355.1"/>
    </source>
</evidence>
<dbReference type="SMART" id="SM00845">
    <property type="entry name" value="GatB_Yqey"/>
    <property type="match status" value="1"/>
</dbReference>
<comment type="similarity">
    <text evidence="1">Belongs to the GatB/GatE family. GatB subfamily.</text>
</comment>
<dbReference type="InterPro" id="IPR023168">
    <property type="entry name" value="GatB_Yqey_C_2"/>
</dbReference>
<gene>
    <name evidence="10" type="ORF">UFOPK1762_00528</name>
    <name evidence="11" type="ORF">UFOPK2624_00762</name>
    <name evidence="12" type="ORF">UFOPK2969_00306</name>
    <name evidence="8" type="ORF">UFOPK3331_01036</name>
    <name evidence="13" type="ORF">UFOPK3785_00243</name>
    <name evidence="14" type="ORF">UFOPK3927_01201</name>
    <name evidence="9" type="ORF">UFOPK4201_00196</name>
    <name evidence="15" type="ORF">UFOPK4371_00302</name>
</gene>
<evidence type="ECO:0000313" key="12">
    <source>
        <dbReference type="EMBL" id="CAB4784341.1"/>
    </source>
</evidence>
<keyword evidence="3" id="KW-0547">Nucleotide-binding</keyword>
<dbReference type="Pfam" id="PF02934">
    <property type="entry name" value="GatB_N"/>
    <property type="match status" value="1"/>
</dbReference>
<dbReference type="Pfam" id="PF02637">
    <property type="entry name" value="GatB_Yqey"/>
    <property type="match status" value="1"/>
</dbReference>
<dbReference type="EMBL" id="CAEZTY010000012">
    <property type="protein sequence ID" value="CAB4579987.1"/>
    <property type="molecule type" value="Genomic_DNA"/>
</dbReference>
<dbReference type="HAMAP" id="MF_00121">
    <property type="entry name" value="GatB"/>
    <property type="match status" value="1"/>
</dbReference>
<evidence type="ECO:0000313" key="13">
    <source>
        <dbReference type="EMBL" id="CAB4941840.1"/>
    </source>
</evidence>
<comment type="catalytic activity">
    <reaction evidence="6">
        <text>L-glutamyl-tRNA(Gln) + L-glutamine + ATP + H2O = L-glutaminyl-tRNA(Gln) + L-glutamate + ADP + phosphate + H(+)</text>
        <dbReference type="Rhea" id="RHEA:17521"/>
        <dbReference type="Rhea" id="RHEA-COMP:9681"/>
        <dbReference type="Rhea" id="RHEA-COMP:9684"/>
        <dbReference type="ChEBI" id="CHEBI:15377"/>
        <dbReference type="ChEBI" id="CHEBI:15378"/>
        <dbReference type="ChEBI" id="CHEBI:29985"/>
        <dbReference type="ChEBI" id="CHEBI:30616"/>
        <dbReference type="ChEBI" id="CHEBI:43474"/>
        <dbReference type="ChEBI" id="CHEBI:58359"/>
        <dbReference type="ChEBI" id="CHEBI:78520"/>
        <dbReference type="ChEBI" id="CHEBI:78521"/>
        <dbReference type="ChEBI" id="CHEBI:456216"/>
    </reaction>
</comment>
<dbReference type="GO" id="GO:0006412">
    <property type="term" value="P:translation"/>
    <property type="evidence" value="ECO:0007669"/>
    <property type="project" value="UniProtKB-KW"/>
</dbReference>
<organism evidence="11">
    <name type="scientific">freshwater metagenome</name>
    <dbReference type="NCBI Taxonomy" id="449393"/>
    <lineage>
        <taxon>unclassified sequences</taxon>
        <taxon>metagenomes</taxon>
        <taxon>ecological metagenomes</taxon>
    </lineage>
</organism>
<evidence type="ECO:0000256" key="3">
    <source>
        <dbReference type="ARBA" id="ARBA00022741"/>
    </source>
</evidence>